<dbReference type="InterPro" id="IPR036388">
    <property type="entry name" value="WH-like_DNA-bd_sf"/>
</dbReference>
<dbReference type="OrthoDB" id="9770238at2"/>
<accession>A0A2L0D4B6</accession>
<dbReference type="PANTHER" id="PTHR37293">
    <property type="entry name" value="PHAGE REPLICATION PROTEIN-RELATED"/>
    <property type="match status" value="1"/>
</dbReference>
<dbReference type="RefSeq" id="WP_104967995.1">
    <property type="nucleotide sequence ID" value="NZ_CBCRZV010000027.1"/>
</dbReference>
<comment type="similarity">
    <text evidence="1">Belongs to the DnaB/DnaD family.</text>
</comment>
<name>A0A2L0D4B6_9STRE</name>
<dbReference type="KEGG" id="splr:C0J00_05875"/>
<sequence length="225" mass="26040">MTYTQAMKQGHLVLPAALLFHYHQIFESAEDFLVWQFFYFQNTSHKEEMASSEIAESIGKTVTEVNRIISRLTDQDLLDMKTIELGGEIEMIFDTTPAMVKLDNLLTEKKETPKTSGNAFKELVQDFENELGRLLSPFELEDLTKTVKDDGIDPDLVRQALREAVFNSKTSWNYINAILRNWKRDGITTVRQVEERRRQREEADPNKVTVSDDFLNAMNIWGNDN</sequence>
<dbReference type="Gene3D" id="1.10.10.10">
    <property type="entry name" value="Winged helix-like DNA-binding domain superfamily/Winged helix DNA-binding domain"/>
    <property type="match status" value="1"/>
</dbReference>
<dbReference type="GeneID" id="98393437"/>
<protein>
    <submittedName>
        <fullName evidence="3">DNA replication protein DnaD</fullName>
    </submittedName>
</protein>
<dbReference type="SUPFAM" id="SSF158499">
    <property type="entry name" value="DnaD domain-like"/>
    <property type="match status" value="1"/>
</dbReference>
<dbReference type="InterPro" id="IPR006343">
    <property type="entry name" value="DnaB/C_C"/>
</dbReference>
<dbReference type="InterPro" id="IPR053162">
    <property type="entry name" value="DnaD"/>
</dbReference>
<dbReference type="EMBL" id="CP025536">
    <property type="protein sequence ID" value="AUW96668.1"/>
    <property type="molecule type" value="Genomic_DNA"/>
</dbReference>
<proteinExistence type="inferred from homology"/>
<reference evidence="3 4" key="2">
    <citation type="submission" date="2018-02" db="EMBL/GenBank/DDBJ databases">
        <title>Whole genome sequencing analysis of Streptococcus pluranimalium isolated from cattle infected mastitis in China.</title>
        <authorList>
            <person name="Zhang J.-R."/>
            <person name="Hu G.-Z."/>
        </authorList>
    </citation>
    <scope>NUCLEOTIDE SEQUENCE [LARGE SCALE GENOMIC DNA]</scope>
    <source>
        <strain evidence="3 4">TH11417</strain>
    </source>
</reference>
<dbReference type="NCBIfam" id="TIGR01446">
    <property type="entry name" value="DnaD_dom"/>
    <property type="match status" value="1"/>
</dbReference>
<evidence type="ECO:0000256" key="1">
    <source>
        <dbReference type="ARBA" id="ARBA00093462"/>
    </source>
</evidence>
<dbReference type="AlphaFoldDB" id="A0A2L0D4B6"/>
<dbReference type="PANTHER" id="PTHR37293:SF6">
    <property type="entry name" value="DNA REPLICATION PROTEIN DNAD"/>
    <property type="match status" value="1"/>
</dbReference>
<organism evidence="3 4">
    <name type="scientific">Streptococcus pluranimalium</name>
    <dbReference type="NCBI Taxonomy" id="82348"/>
    <lineage>
        <taxon>Bacteria</taxon>
        <taxon>Bacillati</taxon>
        <taxon>Bacillota</taxon>
        <taxon>Bacilli</taxon>
        <taxon>Lactobacillales</taxon>
        <taxon>Streptococcaceae</taxon>
        <taxon>Streptococcus</taxon>
    </lineage>
</organism>
<evidence type="ECO:0000313" key="3">
    <source>
        <dbReference type="EMBL" id="AUW96668.1"/>
    </source>
</evidence>
<dbReference type="Gene3D" id="1.10.10.630">
    <property type="entry name" value="DnaD domain-like"/>
    <property type="match status" value="1"/>
</dbReference>
<dbReference type="InterPro" id="IPR034829">
    <property type="entry name" value="DnaD-like_sf"/>
</dbReference>
<evidence type="ECO:0000259" key="2">
    <source>
        <dbReference type="Pfam" id="PF07261"/>
    </source>
</evidence>
<dbReference type="Proteomes" id="UP000238956">
    <property type="component" value="Chromosome"/>
</dbReference>
<feature type="domain" description="DnaB/C C-terminal" evidence="2">
    <location>
        <begin position="125"/>
        <end position="196"/>
    </location>
</feature>
<reference evidence="3 4" key="1">
    <citation type="submission" date="2017-12" db="EMBL/GenBank/DDBJ databases">
        <authorList>
            <person name="Hurst M.R.H."/>
        </authorList>
    </citation>
    <scope>NUCLEOTIDE SEQUENCE [LARGE SCALE GENOMIC DNA]</scope>
    <source>
        <strain evidence="3 4">TH11417</strain>
    </source>
</reference>
<evidence type="ECO:0000313" key="4">
    <source>
        <dbReference type="Proteomes" id="UP000238956"/>
    </source>
</evidence>
<dbReference type="Pfam" id="PF07261">
    <property type="entry name" value="DnaB_2"/>
    <property type="match status" value="1"/>
</dbReference>
<keyword evidence="4" id="KW-1185">Reference proteome</keyword>
<gene>
    <name evidence="3" type="ORF">C0J00_05875</name>
</gene>